<dbReference type="EMBL" id="JAJUOS010000001">
    <property type="protein sequence ID" value="MCE5971917.1"/>
    <property type="molecule type" value="Genomic_DNA"/>
</dbReference>
<comment type="similarity">
    <text evidence="1 2">Belongs to the ArsC family.</text>
</comment>
<dbReference type="SUPFAM" id="SSF52833">
    <property type="entry name" value="Thioredoxin-like"/>
    <property type="match status" value="1"/>
</dbReference>
<organism evidence="3 4">
    <name type="scientific">Rhodobacter flavimaris</name>
    <dbReference type="NCBI Taxonomy" id="2907145"/>
    <lineage>
        <taxon>Bacteria</taxon>
        <taxon>Pseudomonadati</taxon>
        <taxon>Pseudomonadota</taxon>
        <taxon>Alphaproteobacteria</taxon>
        <taxon>Rhodobacterales</taxon>
        <taxon>Rhodobacter group</taxon>
        <taxon>Rhodobacter</taxon>
    </lineage>
</organism>
<reference evidence="3 4" key="1">
    <citation type="submission" date="2021-12" db="EMBL/GenBank/DDBJ databases">
        <title>Sinirhodobacter sp. WL0062 is a bacterium isolated from seawater.</title>
        <authorList>
            <person name="Wang L."/>
            <person name="He W."/>
            <person name="Zhang D.-F."/>
        </authorList>
    </citation>
    <scope>NUCLEOTIDE SEQUENCE [LARGE SCALE GENOMIC DNA]</scope>
    <source>
        <strain evidence="3 4">WL0062</strain>
    </source>
</reference>
<dbReference type="PROSITE" id="PS51353">
    <property type="entry name" value="ARSC"/>
    <property type="match status" value="1"/>
</dbReference>
<dbReference type="InterPro" id="IPR006660">
    <property type="entry name" value="Arsenate_reductase-like"/>
</dbReference>
<evidence type="ECO:0000313" key="4">
    <source>
        <dbReference type="Proteomes" id="UP001521181"/>
    </source>
</evidence>
<accession>A0ABS8YPU5</accession>
<protein>
    <submittedName>
        <fullName evidence="3">Arsenate reductase</fullName>
    </submittedName>
</protein>
<proteinExistence type="inferred from homology"/>
<dbReference type="Gene3D" id="3.40.30.10">
    <property type="entry name" value="Glutaredoxin"/>
    <property type="match status" value="1"/>
</dbReference>
<dbReference type="Proteomes" id="UP001521181">
    <property type="component" value="Unassembled WGS sequence"/>
</dbReference>
<dbReference type="PANTHER" id="PTHR30041:SF8">
    <property type="entry name" value="PROTEIN YFFB"/>
    <property type="match status" value="1"/>
</dbReference>
<sequence>MILYGIPTCDTCRKAKKALEAAGHQVTLRDVRAEPLSGDEIAEFVGIFGERIVNRASTTWRGLSEAERAAPVPDLLAAHPTLMKRPLIRGAQLTLGWDKAAQAAQGL</sequence>
<dbReference type="Pfam" id="PF03960">
    <property type="entry name" value="ArsC"/>
    <property type="match status" value="1"/>
</dbReference>
<evidence type="ECO:0000313" key="3">
    <source>
        <dbReference type="EMBL" id="MCE5971917.1"/>
    </source>
</evidence>
<evidence type="ECO:0000256" key="2">
    <source>
        <dbReference type="PROSITE-ProRule" id="PRU01282"/>
    </source>
</evidence>
<evidence type="ECO:0000256" key="1">
    <source>
        <dbReference type="ARBA" id="ARBA00007198"/>
    </source>
</evidence>
<comment type="caution">
    <text evidence="3">The sequence shown here is derived from an EMBL/GenBank/DDBJ whole genome shotgun (WGS) entry which is preliminary data.</text>
</comment>
<gene>
    <name evidence="3" type="ORF">LZA78_00235</name>
</gene>
<dbReference type="PANTHER" id="PTHR30041">
    <property type="entry name" value="ARSENATE REDUCTASE"/>
    <property type="match status" value="1"/>
</dbReference>
<name>A0ABS8YPU5_9RHOB</name>
<dbReference type="InterPro" id="IPR036249">
    <property type="entry name" value="Thioredoxin-like_sf"/>
</dbReference>
<keyword evidence="4" id="KW-1185">Reference proteome</keyword>
<dbReference type="RefSeq" id="WP_233674949.1">
    <property type="nucleotide sequence ID" value="NZ_JAJUOS010000001.1"/>
</dbReference>